<evidence type="ECO:0000313" key="3">
    <source>
        <dbReference type="Proteomes" id="UP000824076"/>
    </source>
</evidence>
<name>A0A9D1LG39_9BACT</name>
<proteinExistence type="predicted"/>
<evidence type="ECO:0000313" key="2">
    <source>
        <dbReference type="EMBL" id="HIU38484.1"/>
    </source>
</evidence>
<dbReference type="Proteomes" id="UP000824076">
    <property type="component" value="Unassembled WGS sequence"/>
</dbReference>
<dbReference type="EMBL" id="DVMS01000063">
    <property type="protein sequence ID" value="HIU38484.1"/>
    <property type="molecule type" value="Genomic_DNA"/>
</dbReference>
<dbReference type="AlphaFoldDB" id="A0A9D1LG39"/>
<feature type="transmembrane region" description="Helical" evidence="1">
    <location>
        <begin position="35"/>
        <end position="53"/>
    </location>
</feature>
<accession>A0A9D1LG39</accession>
<gene>
    <name evidence="2" type="ORF">IAD18_02315</name>
</gene>
<comment type="caution">
    <text evidence="2">The sequence shown here is derived from an EMBL/GenBank/DDBJ whole genome shotgun (WGS) entry which is preliminary data.</text>
</comment>
<evidence type="ECO:0008006" key="4">
    <source>
        <dbReference type="Google" id="ProtNLM"/>
    </source>
</evidence>
<reference evidence="2" key="1">
    <citation type="submission" date="2020-10" db="EMBL/GenBank/DDBJ databases">
        <authorList>
            <person name="Gilroy R."/>
        </authorList>
    </citation>
    <scope>NUCLEOTIDE SEQUENCE</scope>
    <source>
        <strain evidence="2">17073</strain>
    </source>
</reference>
<keyword evidence="1" id="KW-0472">Membrane</keyword>
<sequence length="186" mass="20778">MRDLLSVLRFLVSPASSWAVARRSTRPVAEQERGWFYPLLAVVAASAFVQMAYGASLTASLVRAVALFSALFGGSLLCPVLISLSLQRLKTDGDRPVAEWELKLFSMYNLSVLALVAIIQNLLPVELLPLYILPVYLLFVVSKCAPFFGISNEEKRMLFVFGTFLIIILVPLLILLILWQFMPQEI</sequence>
<feature type="transmembrane region" description="Helical" evidence="1">
    <location>
        <begin position="65"/>
        <end position="86"/>
    </location>
</feature>
<protein>
    <recommendedName>
        <fullName evidence="4">Yip1 domain-containing protein</fullName>
    </recommendedName>
</protein>
<reference evidence="2" key="2">
    <citation type="journal article" date="2021" name="PeerJ">
        <title>Extensive microbial diversity within the chicken gut microbiome revealed by metagenomics and culture.</title>
        <authorList>
            <person name="Gilroy R."/>
            <person name="Ravi A."/>
            <person name="Getino M."/>
            <person name="Pursley I."/>
            <person name="Horton D.L."/>
            <person name="Alikhan N.F."/>
            <person name="Baker D."/>
            <person name="Gharbi K."/>
            <person name="Hall N."/>
            <person name="Watson M."/>
            <person name="Adriaenssens E.M."/>
            <person name="Foster-Nyarko E."/>
            <person name="Jarju S."/>
            <person name="Secka A."/>
            <person name="Antonio M."/>
            <person name="Oren A."/>
            <person name="Chaudhuri R.R."/>
            <person name="La Ragione R."/>
            <person name="Hildebrand F."/>
            <person name="Pallen M.J."/>
        </authorList>
    </citation>
    <scope>NUCLEOTIDE SEQUENCE</scope>
    <source>
        <strain evidence="2">17073</strain>
    </source>
</reference>
<evidence type="ECO:0000256" key="1">
    <source>
        <dbReference type="SAM" id="Phobius"/>
    </source>
</evidence>
<feature type="transmembrane region" description="Helical" evidence="1">
    <location>
        <begin position="157"/>
        <end position="179"/>
    </location>
</feature>
<feature type="transmembrane region" description="Helical" evidence="1">
    <location>
        <begin position="106"/>
        <end position="123"/>
    </location>
</feature>
<organism evidence="2 3">
    <name type="scientific">Candidatus Limisoma intestinavium</name>
    <dbReference type="NCBI Taxonomy" id="2840856"/>
    <lineage>
        <taxon>Bacteria</taxon>
        <taxon>Pseudomonadati</taxon>
        <taxon>Bacteroidota</taxon>
        <taxon>Bacteroidia</taxon>
        <taxon>Bacteroidales</taxon>
        <taxon>Candidatus Limisoma</taxon>
    </lineage>
</organism>
<keyword evidence="1" id="KW-0812">Transmembrane</keyword>
<keyword evidence="1" id="KW-1133">Transmembrane helix</keyword>
<feature type="transmembrane region" description="Helical" evidence="1">
    <location>
        <begin position="130"/>
        <end position="151"/>
    </location>
</feature>